<evidence type="ECO:0000313" key="2">
    <source>
        <dbReference type="Proteomes" id="UP001551011"/>
    </source>
</evidence>
<sequence length="140" mass="15685">MSSEHIYADRFLGDFRELKHGRPDGPSLHASLRSKGDPHEEDLVRYLRAGSVLAASGSAVYDVLSPTNELIDGLHLLTDGEWFWHTDLAHYVERYHVPVDDRFVEHARLRGWSPPQLSEAELIQLADAFLADIGEPGVEG</sequence>
<reference evidence="1 2" key="1">
    <citation type="submission" date="2024-06" db="EMBL/GenBank/DDBJ databases">
        <title>The Natural Products Discovery Center: Release of the First 8490 Sequenced Strains for Exploring Actinobacteria Biosynthetic Diversity.</title>
        <authorList>
            <person name="Kalkreuter E."/>
            <person name="Kautsar S.A."/>
            <person name="Yang D."/>
            <person name="Bader C.D."/>
            <person name="Teijaro C.N."/>
            <person name="Fluegel L."/>
            <person name="Davis C.M."/>
            <person name="Simpson J.R."/>
            <person name="Lauterbach L."/>
            <person name="Steele A.D."/>
            <person name="Gui C."/>
            <person name="Meng S."/>
            <person name="Li G."/>
            <person name="Viehrig K."/>
            <person name="Ye F."/>
            <person name="Su P."/>
            <person name="Kiefer A.F."/>
            <person name="Nichols A."/>
            <person name="Cepeda A.J."/>
            <person name="Yan W."/>
            <person name="Fan B."/>
            <person name="Jiang Y."/>
            <person name="Adhikari A."/>
            <person name="Zheng C.-J."/>
            <person name="Schuster L."/>
            <person name="Cowan T.M."/>
            <person name="Smanski M.J."/>
            <person name="Chevrette M.G."/>
            <person name="De Carvalho L.P.S."/>
            <person name="Shen B."/>
        </authorList>
    </citation>
    <scope>NUCLEOTIDE SEQUENCE [LARGE SCALE GENOMIC DNA]</scope>
    <source>
        <strain evidence="1 2">NPDC020594</strain>
    </source>
</reference>
<comment type="caution">
    <text evidence="1">The sequence shown here is derived from an EMBL/GenBank/DDBJ whole genome shotgun (WGS) entry which is preliminary data.</text>
</comment>
<proteinExistence type="predicted"/>
<protein>
    <submittedName>
        <fullName evidence="1">Uncharacterized protein</fullName>
    </submittedName>
</protein>
<dbReference type="Proteomes" id="UP001551011">
    <property type="component" value="Unassembled WGS sequence"/>
</dbReference>
<organism evidence="1 2">
    <name type="scientific">Streptomyces flaveolus</name>
    <dbReference type="NCBI Taxonomy" id="67297"/>
    <lineage>
        <taxon>Bacteria</taxon>
        <taxon>Bacillati</taxon>
        <taxon>Actinomycetota</taxon>
        <taxon>Actinomycetes</taxon>
        <taxon>Kitasatosporales</taxon>
        <taxon>Streptomycetaceae</taxon>
        <taxon>Streptomyces</taxon>
    </lineage>
</organism>
<dbReference type="RefSeq" id="WP_359257716.1">
    <property type="nucleotide sequence ID" value="NZ_JBFAEG010000014.1"/>
</dbReference>
<keyword evidence="2" id="KW-1185">Reference proteome</keyword>
<dbReference type="EMBL" id="JBFAEG010000014">
    <property type="protein sequence ID" value="MEU5709304.1"/>
    <property type="molecule type" value="Genomic_DNA"/>
</dbReference>
<gene>
    <name evidence="1" type="ORF">AB0H04_20935</name>
</gene>
<evidence type="ECO:0000313" key="1">
    <source>
        <dbReference type="EMBL" id="MEU5709304.1"/>
    </source>
</evidence>
<accession>A0ABV3ABH4</accession>
<name>A0ABV3ABH4_9ACTN</name>